<dbReference type="InterPro" id="IPR002893">
    <property type="entry name" value="Znf_MYND"/>
</dbReference>
<dbReference type="GeneID" id="38780231"/>
<sequence>MGVDLPPATKLPDDALEKRLKQALNASQCFSSVIPDPPLKPTTIPAWPPFNPKGGNDYSLQAAFTKGNFDEAFANETARIFGRQNAVDLYVNPMIDLRQTLMTIGKLCDEGFKCCVVQDTDSRSCAINIRFLSVHQLGSKTPIIVLLYQPFTRNNVAQGLQWVQAQRKKPGFKGLMNIKATELEQKILLRLLTMNAKHLSPGFKPSREAMEQSFKLSFVLPVGPLAFEDLGKLNADTGCVVCGDKTTSRCTQCLSVAYCGRECQLAHWPEHKQTCRSLKGGTWRTIRFANCVPGCEGMYAYTFNRFNFRDDGKLGNVRKIDAETPPPNIHDTKTFLVKLQVGPQGHYMIYDRQRSFEVYFINSSDPGTFSEFRNEMLGPRGTPRAVKMYRWAKRVSEWELSVCIDRLPQTDIRW</sequence>
<comment type="caution">
    <text evidence="6">The sequence shown here is derived from an EMBL/GenBank/DDBJ whole genome shotgun (WGS) entry which is preliminary data.</text>
</comment>
<dbReference type="InParanoid" id="A0A401GNJ4"/>
<dbReference type="Proteomes" id="UP000287166">
    <property type="component" value="Unassembled WGS sequence"/>
</dbReference>
<keyword evidence="7" id="KW-1185">Reference proteome</keyword>
<dbReference type="AlphaFoldDB" id="A0A401GNJ4"/>
<evidence type="ECO:0000259" key="5">
    <source>
        <dbReference type="PROSITE" id="PS50865"/>
    </source>
</evidence>
<dbReference type="EMBL" id="BFAD01000005">
    <property type="protein sequence ID" value="GBE83314.1"/>
    <property type="molecule type" value="Genomic_DNA"/>
</dbReference>
<dbReference type="Gene3D" id="6.10.140.2220">
    <property type="match status" value="1"/>
</dbReference>
<keyword evidence="3" id="KW-0862">Zinc</keyword>
<dbReference type="OrthoDB" id="341421at2759"/>
<evidence type="ECO:0000256" key="1">
    <source>
        <dbReference type="ARBA" id="ARBA00022723"/>
    </source>
</evidence>
<keyword evidence="1" id="KW-0479">Metal-binding</keyword>
<dbReference type="SUPFAM" id="SSF144232">
    <property type="entry name" value="HIT/MYND zinc finger-like"/>
    <property type="match status" value="1"/>
</dbReference>
<reference evidence="6 7" key="1">
    <citation type="journal article" date="2018" name="Sci. Rep.">
        <title>Genome sequence of the cauliflower mushroom Sparassis crispa (Hanabiratake) and its association with beneficial usage.</title>
        <authorList>
            <person name="Kiyama R."/>
            <person name="Furutani Y."/>
            <person name="Kawaguchi K."/>
            <person name="Nakanishi T."/>
        </authorList>
    </citation>
    <scope>NUCLEOTIDE SEQUENCE [LARGE SCALE GENOMIC DNA]</scope>
</reference>
<evidence type="ECO:0000256" key="2">
    <source>
        <dbReference type="ARBA" id="ARBA00022771"/>
    </source>
</evidence>
<dbReference type="RefSeq" id="XP_027614227.1">
    <property type="nucleotide sequence ID" value="XM_027758426.1"/>
</dbReference>
<dbReference type="GO" id="GO:0008270">
    <property type="term" value="F:zinc ion binding"/>
    <property type="evidence" value="ECO:0007669"/>
    <property type="project" value="UniProtKB-KW"/>
</dbReference>
<evidence type="ECO:0000313" key="6">
    <source>
        <dbReference type="EMBL" id="GBE83314.1"/>
    </source>
</evidence>
<evidence type="ECO:0000313" key="7">
    <source>
        <dbReference type="Proteomes" id="UP000287166"/>
    </source>
</evidence>
<gene>
    <name evidence="6" type="ORF">SCP_0503620</name>
</gene>
<protein>
    <recommendedName>
        <fullName evidence="5">MYND-type domain-containing protein</fullName>
    </recommendedName>
</protein>
<name>A0A401GNJ4_9APHY</name>
<feature type="domain" description="MYND-type" evidence="5">
    <location>
        <begin position="239"/>
        <end position="275"/>
    </location>
</feature>
<evidence type="ECO:0000256" key="4">
    <source>
        <dbReference type="PROSITE-ProRule" id="PRU00134"/>
    </source>
</evidence>
<dbReference type="PROSITE" id="PS50865">
    <property type="entry name" value="ZF_MYND_2"/>
    <property type="match status" value="1"/>
</dbReference>
<accession>A0A401GNJ4</accession>
<organism evidence="6 7">
    <name type="scientific">Sparassis crispa</name>
    <dbReference type="NCBI Taxonomy" id="139825"/>
    <lineage>
        <taxon>Eukaryota</taxon>
        <taxon>Fungi</taxon>
        <taxon>Dikarya</taxon>
        <taxon>Basidiomycota</taxon>
        <taxon>Agaricomycotina</taxon>
        <taxon>Agaricomycetes</taxon>
        <taxon>Polyporales</taxon>
        <taxon>Sparassidaceae</taxon>
        <taxon>Sparassis</taxon>
    </lineage>
</organism>
<evidence type="ECO:0000256" key="3">
    <source>
        <dbReference type="ARBA" id="ARBA00022833"/>
    </source>
</evidence>
<keyword evidence="2 4" id="KW-0863">Zinc-finger</keyword>
<dbReference type="PROSITE" id="PS01360">
    <property type="entry name" value="ZF_MYND_1"/>
    <property type="match status" value="1"/>
</dbReference>
<proteinExistence type="predicted"/>
<dbReference type="STRING" id="139825.A0A401GNJ4"/>
<dbReference type="Pfam" id="PF01753">
    <property type="entry name" value="zf-MYND"/>
    <property type="match status" value="1"/>
</dbReference>